<keyword evidence="3 6" id="KW-0812">Transmembrane</keyword>
<feature type="transmembrane region" description="Helical" evidence="8">
    <location>
        <begin position="180"/>
        <end position="200"/>
    </location>
</feature>
<evidence type="ECO:0000256" key="7">
    <source>
        <dbReference type="RuleBase" id="RU000473"/>
    </source>
</evidence>
<evidence type="ECO:0000256" key="2">
    <source>
        <dbReference type="ARBA" id="ARBA00010535"/>
    </source>
</evidence>
<dbReference type="GO" id="GO:0008137">
    <property type="term" value="F:NADH dehydrogenase (ubiquinone) activity"/>
    <property type="evidence" value="ECO:0007669"/>
    <property type="project" value="UniProtKB-EC"/>
</dbReference>
<feature type="transmembrane region" description="Helical" evidence="8">
    <location>
        <begin position="322"/>
        <end position="348"/>
    </location>
</feature>
<keyword evidence="6" id="KW-0520">NAD</keyword>
<evidence type="ECO:0000256" key="4">
    <source>
        <dbReference type="ARBA" id="ARBA00022989"/>
    </source>
</evidence>
<keyword evidence="4 8" id="KW-1133">Transmembrane helix</keyword>
<keyword evidence="7" id="KW-0830">Ubiquinone</keyword>
<organism evidence="9">
    <name type="scientific">Cladosporium cladosporioides</name>
    <dbReference type="NCBI Taxonomy" id="29917"/>
    <lineage>
        <taxon>Eukaryota</taxon>
        <taxon>Fungi</taxon>
        <taxon>Dikarya</taxon>
        <taxon>Ascomycota</taxon>
        <taxon>Pezizomycotina</taxon>
        <taxon>Dothideomycetes</taxon>
        <taxon>Dothideomycetidae</taxon>
        <taxon>Cladosporiales</taxon>
        <taxon>Cladosporiaceae</taxon>
        <taxon>Cladosporium</taxon>
    </lineage>
</organism>
<comment type="catalytic activity">
    <reaction evidence="7">
        <text>a ubiquinone + NADH + 5 H(+)(in) = a ubiquinol + NAD(+) + 4 H(+)(out)</text>
        <dbReference type="Rhea" id="RHEA:29091"/>
        <dbReference type="Rhea" id="RHEA-COMP:9565"/>
        <dbReference type="Rhea" id="RHEA-COMP:9566"/>
        <dbReference type="ChEBI" id="CHEBI:15378"/>
        <dbReference type="ChEBI" id="CHEBI:16389"/>
        <dbReference type="ChEBI" id="CHEBI:17976"/>
        <dbReference type="ChEBI" id="CHEBI:57540"/>
        <dbReference type="ChEBI" id="CHEBI:57945"/>
        <dbReference type="EC" id="7.1.1.2"/>
    </reaction>
</comment>
<dbReference type="InterPro" id="IPR018086">
    <property type="entry name" value="NADH_UbQ_OxRdtase_su1_CS"/>
</dbReference>
<geneLocation type="mitochondrion" evidence="9"/>
<dbReference type="PANTHER" id="PTHR11432">
    <property type="entry name" value="NADH DEHYDROGENASE SUBUNIT 1"/>
    <property type="match status" value="1"/>
</dbReference>
<keyword evidence="7 9" id="KW-0496">Mitochondrion</keyword>
<dbReference type="GO" id="GO:0009060">
    <property type="term" value="P:aerobic respiration"/>
    <property type="evidence" value="ECO:0007669"/>
    <property type="project" value="TreeGrafter"/>
</dbReference>
<dbReference type="InterPro" id="IPR001694">
    <property type="entry name" value="NADH_UbQ_OxRdtase_su1/FPO"/>
</dbReference>
<name>A0A6M4SRC0_CLACD</name>
<evidence type="ECO:0000256" key="6">
    <source>
        <dbReference type="RuleBase" id="RU000471"/>
    </source>
</evidence>
<dbReference type="AlphaFoldDB" id="A0A6M4SRC0"/>
<accession>A0A6M4SRC0</accession>
<comment type="similarity">
    <text evidence="2 6">Belongs to the complex I subunit 1 family.</text>
</comment>
<keyword evidence="5 8" id="KW-0472">Membrane</keyword>
<proteinExistence type="inferred from homology"/>
<evidence type="ECO:0000256" key="1">
    <source>
        <dbReference type="ARBA" id="ARBA00004141"/>
    </source>
</evidence>
<feature type="transmembrane region" description="Helical" evidence="8">
    <location>
        <begin position="286"/>
        <end position="310"/>
    </location>
</feature>
<feature type="transmembrane region" description="Helical" evidence="8">
    <location>
        <begin position="76"/>
        <end position="99"/>
    </location>
</feature>
<dbReference type="EMBL" id="MN661341">
    <property type="protein sequence ID" value="QJS52745.1"/>
    <property type="molecule type" value="Genomic_DNA"/>
</dbReference>
<dbReference type="PANTHER" id="PTHR11432:SF3">
    <property type="entry name" value="NADH-UBIQUINONE OXIDOREDUCTASE CHAIN 1"/>
    <property type="match status" value="1"/>
</dbReference>
<feature type="transmembrane region" description="Helical" evidence="8">
    <location>
        <begin position="153"/>
        <end position="173"/>
    </location>
</feature>
<feature type="transmembrane region" description="Helical" evidence="8">
    <location>
        <begin position="241"/>
        <end position="266"/>
    </location>
</feature>
<dbReference type="PROSITE" id="PS00668">
    <property type="entry name" value="COMPLEX1_ND1_2"/>
    <property type="match status" value="1"/>
</dbReference>
<evidence type="ECO:0000313" key="9">
    <source>
        <dbReference type="EMBL" id="QJS52745.1"/>
    </source>
</evidence>
<protein>
    <recommendedName>
        <fullName evidence="7">NADH-ubiquinone oxidoreductase chain 1</fullName>
        <ecNumber evidence="7">7.1.1.2</ecNumber>
    </recommendedName>
</protein>
<evidence type="ECO:0000256" key="5">
    <source>
        <dbReference type="ARBA" id="ARBA00023136"/>
    </source>
</evidence>
<sequence length="358" mass="39508">MLYIPTFISIIEVLLVTVPVLLTVAFVTVAERKTMASMQRRLGPNVVGYYGLLQAFADALKLLLKEYVSPTQANLVLFFLGPVITLIFSLLGYAVIPYGPGLAIWDFDLGILYMLAVSSLATYGILLAGWSANSKYAFLGSLRSTAQLISYELILSSAILLVILLTGSLNLTVNIEAQRSIWFIVPLFPVFIIFFIGSVAETNRAPFDLAEAESELVSGFMTEHAAVVFVFFFLAEYGSIVLICILTTILFLGGYLFNFSLLLSLLQGIDYDGSIISQLEIFSSPLIEGLISGLTLGIKSCLMVFVFIWVRASFPRIRFDQLMLFSWTILLPIVIAFIVVVPCIIYSFDIIPSNVALF</sequence>
<dbReference type="GO" id="GO:0003954">
    <property type="term" value="F:NADH dehydrogenase activity"/>
    <property type="evidence" value="ECO:0007669"/>
    <property type="project" value="TreeGrafter"/>
</dbReference>
<dbReference type="HAMAP" id="MF_01350">
    <property type="entry name" value="NDH1_NuoH"/>
    <property type="match status" value="1"/>
</dbReference>
<dbReference type="EC" id="7.1.1.2" evidence="7"/>
<gene>
    <name evidence="9" type="primary">nad1</name>
</gene>
<dbReference type="PROSITE" id="PS00667">
    <property type="entry name" value="COMPLEX1_ND1_1"/>
    <property type="match status" value="1"/>
</dbReference>
<comment type="subcellular location">
    <subcellularLocation>
        <location evidence="1">Membrane</location>
        <topology evidence="1">Multi-pass membrane protein</topology>
    </subcellularLocation>
    <subcellularLocation>
        <location evidence="6">Mitochondrion inner membrane</location>
        <topology evidence="6">Multi-pass membrane protein</topology>
    </subcellularLocation>
</comment>
<reference evidence="9" key="1">
    <citation type="submission" date="2019-11" db="EMBL/GenBank/DDBJ databases">
        <authorList>
            <person name="Liu Y.F."/>
            <person name="Zhang G.D."/>
            <person name="Wang Y."/>
            <person name="Zhu K.F."/>
            <person name="Yang W.S."/>
            <person name="Wang Y.B."/>
            <person name="Yu H."/>
        </authorList>
    </citation>
    <scope>NUCLEOTIDE SEQUENCE</scope>
    <source>
        <strain evidence="9">YFCC 8621</strain>
    </source>
</reference>
<feature type="transmembrane region" description="Helical" evidence="8">
    <location>
        <begin position="216"/>
        <end position="234"/>
    </location>
</feature>
<evidence type="ECO:0000256" key="3">
    <source>
        <dbReference type="ARBA" id="ARBA00022692"/>
    </source>
</evidence>
<feature type="transmembrane region" description="Helical" evidence="8">
    <location>
        <begin position="6"/>
        <end position="30"/>
    </location>
</feature>
<feature type="transmembrane region" description="Helical" evidence="8">
    <location>
        <begin position="42"/>
        <end position="64"/>
    </location>
</feature>
<dbReference type="Pfam" id="PF00146">
    <property type="entry name" value="NADHdh"/>
    <property type="match status" value="1"/>
</dbReference>
<dbReference type="GO" id="GO:0005743">
    <property type="term" value="C:mitochondrial inner membrane"/>
    <property type="evidence" value="ECO:0007669"/>
    <property type="project" value="UniProtKB-SubCell"/>
</dbReference>
<reference evidence="9" key="2">
    <citation type="journal article" date="2020" name="Mitochondrial DNA Part B Resour">
        <title>Complete mitochondrial genome of Cladosporium cladosporioides YFCC 8621 isolated from a salt mine in Yunnan, southwestern China.</title>
        <authorList>
            <person name="Liu Y."/>
            <person name="Zhang G."/>
            <person name="Wang Y."/>
            <person name="Zhu K."/>
            <person name="Yang W."/>
            <person name="Wang Y."/>
            <person name="Yu H."/>
        </authorList>
    </citation>
    <scope>NUCLEOTIDE SEQUENCE</scope>
    <source>
        <strain evidence="9">YFCC 8621</strain>
    </source>
</reference>
<evidence type="ECO:0000256" key="8">
    <source>
        <dbReference type="SAM" id="Phobius"/>
    </source>
</evidence>
<feature type="transmembrane region" description="Helical" evidence="8">
    <location>
        <begin position="111"/>
        <end position="133"/>
    </location>
</feature>